<dbReference type="PANTHER" id="PTHR45947">
    <property type="entry name" value="SULFOQUINOVOSYL TRANSFERASE SQD2"/>
    <property type="match status" value="1"/>
</dbReference>
<dbReference type="SUPFAM" id="SSF53756">
    <property type="entry name" value="UDP-Glycosyltransferase/glycogen phosphorylase"/>
    <property type="match status" value="1"/>
</dbReference>
<dbReference type="Proteomes" id="UP000543556">
    <property type="component" value="Unassembled WGS sequence"/>
</dbReference>
<dbReference type="Pfam" id="PF13692">
    <property type="entry name" value="Glyco_trans_1_4"/>
    <property type="match status" value="1"/>
</dbReference>
<reference evidence="5 6" key="1">
    <citation type="submission" date="2020-02" db="EMBL/GenBank/DDBJ databases">
        <title>Genome sequence of strain AETb3-4.</title>
        <authorList>
            <person name="Gao J."/>
            <person name="Zhang X."/>
        </authorList>
    </citation>
    <scope>NUCLEOTIDE SEQUENCE [LARGE SCALE GENOMIC DNA]</scope>
    <source>
        <strain evidence="5 6">AETb3-4</strain>
    </source>
</reference>
<proteinExistence type="predicted"/>
<evidence type="ECO:0000259" key="4">
    <source>
        <dbReference type="Pfam" id="PF13439"/>
    </source>
</evidence>
<gene>
    <name evidence="5" type="ORF">G6034_05680</name>
</gene>
<evidence type="ECO:0000256" key="3">
    <source>
        <dbReference type="ARBA" id="ARBA00022679"/>
    </source>
</evidence>
<dbReference type="Gene3D" id="3.40.50.2000">
    <property type="entry name" value="Glycogen Phosphorylase B"/>
    <property type="match status" value="2"/>
</dbReference>
<dbReference type="GO" id="GO:0016757">
    <property type="term" value="F:glycosyltransferase activity"/>
    <property type="evidence" value="ECO:0007669"/>
    <property type="project" value="UniProtKB-KW"/>
</dbReference>
<keyword evidence="3 5" id="KW-0808">Transferase</keyword>
<comment type="caution">
    <text evidence="5">The sequence shown here is derived from an EMBL/GenBank/DDBJ whole genome shotgun (WGS) entry which is preliminary data.</text>
</comment>
<keyword evidence="6" id="KW-1185">Reference proteome</keyword>
<dbReference type="RefSeq" id="WP_176634129.1">
    <property type="nucleotide sequence ID" value="NZ_JAAMFM010000005.1"/>
</dbReference>
<dbReference type="InterPro" id="IPR028098">
    <property type="entry name" value="Glyco_trans_4-like_N"/>
</dbReference>
<organism evidence="5 6">
    <name type="scientific">Arthrobacter wenxiniae</name>
    <dbReference type="NCBI Taxonomy" id="2713570"/>
    <lineage>
        <taxon>Bacteria</taxon>
        <taxon>Bacillati</taxon>
        <taxon>Actinomycetota</taxon>
        <taxon>Actinomycetes</taxon>
        <taxon>Micrococcales</taxon>
        <taxon>Micrococcaceae</taxon>
        <taxon>Arthrobacter</taxon>
    </lineage>
</organism>
<dbReference type="Pfam" id="PF13439">
    <property type="entry name" value="Glyco_transf_4"/>
    <property type="match status" value="1"/>
</dbReference>
<protein>
    <recommendedName>
        <fullName evidence="1">D-inositol 3-phosphate glycosyltransferase</fullName>
    </recommendedName>
</protein>
<dbReference type="AlphaFoldDB" id="A0A7Y7LXI6"/>
<evidence type="ECO:0000313" key="6">
    <source>
        <dbReference type="Proteomes" id="UP000543556"/>
    </source>
</evidence>
<feature type="domain" description="Glycosyltransferase subfamily 4-like N-terminal" evidence="4">
    <location>
        <begin position="12"/>
        <end position="109"/>
    </location>
</feature>
<evidence type="ECO:0000256" key="1">
    <source>
        <dbReference type="ARBA" id="ARBA00021292"/>
    </source>
</evidence>
<keyword evidence="2" id="KW-0328">Glycosyltransferase</keyword>
<dbReference type="GO" id="GO:1901137">
    <property type="term" value="P:carbohydrate derivative biosynthetic process"/>
    <property type="evidence" value="ECO:0007669"/>
    <property type="project" value="UniProtKB-ARBA"/>
</dbReference>
<dbReference type="PANTHER" id="PTHR45947:SF3">
    <property type="entry name" value="SULFOQUINOVOSYL TRANSFERASE SQD2"/>
    <property type="match status" value="1"/>
</dbReference>
<dbReference type="InterPro" id="IPR050194">
    <property type="entry name" value="Glycosyltransferase_grp1"/>
</dbReference>
<sequence>MKIVTYPHDMGIGGSQLNAVELAAALQRRGHEVLVFGQQGPLVEKVSELGLEFLESPAVHRRPTPGVVNALRRLVKTRGIDVVHGYEWPPSLEAVLACRPPSRAVAVSTVLSMSVAPFIPTNVPLLVGTEQILANEKAFGRTRVGLLEPPVDTILNGPGLDLGLAAFRQRWGLDPAVFTVTVVSRLAHEMKLEGLLAAMGAIQRLNTEFPVQLVVVGAGPAAAEVRRNAEHINHLLGHRRIVLTGELPDPRPAYATADVSLGMGGSALRAMAFEKPLVVQGENGYWRLLTPETVSEFMWQGWYGSGPGKGDAVERLAGYLRTLHGSVSLRQNLGQFARETVCNRFSLAGAAASLEEFYCAAMIPGDGAGVRFGRSVESLRRFAAYKLARVVPRAGGGPARDDFNARPVAAALVSGRKP</sequence>
<evidence type="ECO:0000256" key="2">
    <source>
        <dbReference type="ARBA" id="ARBA00022676"/>
    </source>
</evidence>
<name>A0A7Y7LXI6_9MICC</name>
<accession>A0A7Y7LXI6</accession>
<evidence type="ECO:0000313" key="5">
    <source>
        <dbReference type="EMBL" id="NVM94405.1"/>
    </source>
</evidence>
<dbReference type="EMBL" id="JAAMFM010000005">
    <property type="protein sequence ID" value="NVM94405.1"/>
    <property type="molecule type" value="Genomic_DNA"/>
</dbReference>